<sequence>MVLAVHLVLLRGLPPQLGPARLRPLAFATRSIAPPAPLPIAPAPAPRPPPIASQQSPPRAPAARPAARPAAQRPNPPAAPRSAPAQPVPAPAPVSPPAPPAASASEASPAPAVSLPAPARLHYEVAVQKGPFALAGRALLDWRHDGQQYEARLEASGIVGSRVQRSTGRITPEGLAPAYFSDKARSEQATHFDRANGRLVFSNNRPDAPIEGGMQDRLSVIVQLSALVAGAPAKYRAGTQVLVPTASTREADTWIFSVEGEEELALPGGTVHALKLQRLPRREYDQKLELWLAPRMDYAPVRLRLTNPNGDTVDNRWSSTDKG</sequence>
<feature type="compositionally biased region" description="Pro residues" evidence="1">
    <location>
        <begin position="86"/>
        <end position="100"/>
    </location>
</feature>
<evidence type="ECO:0000256" key="1">
    <source>
        <dbReference type="SAM" id="MobiDB-lite"/>
    </source>
</evidence>
<name>A0ABS1JMJ7_9BURK</name>
<gene>
    <name evidence="2" type="ORF">JI746_10095</name>
</gene>
<dbReference type="Pfam" id="PF11306">
    <property type="entry name" value="DUF3108"/>
    <property type="match status" value="1"/>
</dbReference>
<feature type="compositionally biased region" description="Low complexity" evidence="1">
    <location>
        <begin position="52"/>
        <end position="73"/>
    </location>
</feature>
<accession>A0ABS1JMJ7</accession>
<protein>
    <submittedName>
        <fullName evidence="2">DUF3108 domain-containing protein</fullName>
    </submittedName>
</protein>
<feature type="compositionally biased region" description="Low complexity" evidence="1">
    <location>
        <begin position="101"/>
        <end position="112"/>
    </location>
</feature>
<keyword evidence="3" id="KW-1185">Reference proteome</keyword>
<dbReference type="InterPro" id="IPR021457">
    <property type="entry name" value="DUF3108"/>
</dbReference>
<comment type="caution">
    <text evidence="2">The sequence shown here is derived from an EMBL/GenBank/DDBJ whole genome shotgun (WGS) entry which is preliminary data.</text>
</comment>
<evidence type="ECO:0000313" key="2">
    <source>
        <dbReference type="EMBL" id="MBL0425457.1"/>
    </source>
</evidence>
<reference evidence="2 3" key="1">
    <citation type="journal article" date="2017" name="Int. J. Syst. Evol. Microbiol.">
        <title>Ramlibacter alkalitolerans sp. nov., alkali-tolerant bacterium isolated from soil of ginseng.</title>
        <authorList>
            <person name="Lee D.H."/>
            <person name="Cha C.J."/>
        </authorList>
    </citation>
    <scope>NUCLEOTIDE SEQUENCE [LARGE SCALE GENOMIC DNA]</scope>
    <source>
        <strain evidence="2 3">KACC 19305</strain>
    </source>
</reference>
<dbReference type="Proteomes" id="UP000622707">
    <property type="component" value="Unassembled WGS sequence"/>
</dbReference>
<evidence type="ECO:0000313" key="3">
    <source>
        <dbReference type="Proteomes" id="UP000622707"/>
    </source>
</evidence>
<feature type="compositionally biased region" description="Pro residues" evidence="1">
    <location>
        <begin position="38"/>
        <end position="51"/>
    </location>
</feature>
<dbReference type="EMBL" id="JAEQND010000005">
    <property type="protein sequence ID" value="MBL0425457.1"/>
    <property type="molecule type" value="Genomic_DNA"/>
</dbReference>
<feature type="region of interest" description="Disordered" evidence="1">
    <location>
        <begin position="38"/>
        <end position="112"/>
    </location>
</feature>
<organism evidence="2 3">
    <name type="scientific">Ramlibacter alkalitolerans</name>
    <dbReference type="NCBI Taxonomy" id="2039631"/>
    <lineage>
        <taxon>Bacteria</taxon>
        <taxon>Pseudomonadati</taxon>
        <taxon>Pseudomonadota</taxon>
        <taxon>Betaproteobacteria</taxon>
        <taxon>Burkholderiales</taxon>
        <taxon>Comamonadaceae</taxon>
        <taxon>Ramlibacter</taxon>
    </lineage>
</organism>
<proteinExistence type="predicted"/>